<feature type="domain" description="Formyl transferase N-terminal" evidence="1">
    <location>
        <begin position="42"/>
        <end position="168"/>
    </location>
</feature>
<evidence type="ECO:0000313" key="4">
    <source>
        <dbReference type="Proteomes" id="UP000248132"/>
    </source>
</evidence>
<dbReference type="Pfam" id="PF02911">
    <property type="entry name" value="Formyl_trans_C"/>
    <property type="match status" value="1"/>
</dbReference>
<organism evidence="3 4">
    <name type="scientific">Ruminiclostridium sufflavum DSM 19573</name>
    <dbReference type="NCBI Taxonomy" id="1121337"/>
    <lineage>
        <taxon>Bacteria</taxon>
        <taxon>Bacillati</taxon>
        <taxon>Bacillota</taxon>
        <taxon>Clostridia</taxon>
        <taxon>Eubacteriales</taxon>
        <taxon>Oscillospiraceae</taxon>
        <taxon>Ruminiclostridium</taxon>
    </lineage>
</organism>
<dbReference type="Proteomes" id="UP000248132">
    <property type="component" value="Unassembled WGS sequence"/>
</dbReference>
<evidence type="ECO:0000313" key="3">
    <source>
        <dbReference type="EMBL" id="PYG89123.1"/>
    </source>
</evidence>
<comment type="caution">
    <text evidence="3">The sequence shown here is derived from an EMBL/GenBank/DDBJ whole genome shotgun (WGS) entry which is preliminary data.</text>
</comment>
<accession>A0A318Y9Q6</accession>
<sequence>MRMVFMGGHKLGKDTLQYLIDKRKDIIAVVTNIENDWYTGVDEVAEKNGLLLYKNVDVNSESFINEITALKPDLIVVVNFQQILKEQLINIPQRGCINTHAALLPKYRGRAPLNWAVIHGERQVGVTVHYIEKGIDTGDIIIQKSIDIGDEEYIDSVLEKVKDVYPTVVNNAVNLIQSGDFVRIKQDLSKGNYFGKRTPEDGQINWNNNTKDIFNLIRAISKPYPGAFSFCNNSRLIIWRAEVINQKEEESLLPNGYIITINKSGICVKTKNDNILITEYDMIDKTQIIENGQILKFKETKNV</sequence>
<dbReference type="GO" id="GO:0004479">
    <property type="term" value="F:methionyl-tRNA formyltransferase activity"/>
    <property type="evidence" value="ECO:0007669"/>
    <property type="project" value="TreeGrafter"/>
</dbReference>
<gene>
    <name evidence="3" type="ORF">LY28_00946</name>
</gene>
<dbReference type="CDD" id="cd08702">
    <property type="entry name" value="Arna_FMT_C"/>
    <property type="match status" value="1"/>
</dbReference>
<dbReference type="SUPFAM" id="SSF50486">
    <property type="entry name" value="FMT C-terminal domain-like"/>
    <property type="match status" value="1"/>
</dbReference>
<dbReference type="PANTHER" id="PTHR11138">
    <property type="entry name" value="METHIONYL-TRNA FORMYLTRANSFERASE"/>
    <property type="match status" value="1"/>
</dbReference>
<dbReference type="RefSeq" id="WP_110461012.1">
    <property type="nucleotide sequence ID" value="NZ_QKMR01000004.1"/>
</dbReference>
<proteinExistence type="predicted"/>
<dbReference type="InterPro" id="IPR002376">
    <property type="entry name" value="Formyl_transf_N"/>
</dbReference>
<evidence type="ECO:0000259" key="2">
    <source>
        <dbReference type="Pfam" id="PF02911"/>
    </source>
</evidence>
<reference evidence="3 4" key="1">
    <citation type="submission" date="2018-06" db="EMBL/GenBank/DDBJ databases">
        <title>Genomic Encyclopedia of Type Strains, Phase I: the one thousand microbial genomes (KMG-I) project.</title>
        <authorList>
            <person name="Kyrpides N."/>
        </authorList>
    </citation>
    <scope>NUCLEOTIDE SEQUENCE [LARGE SCALE GENOMIC DNA]</scope>
    <source>
        <strain evidence="3 4">DSM 19573</strain>
    </source>
</reference>
<feature type="domain" description="Formyl transferase C-terminal" evidence="2">
    <location>
        <begin position="198"/>
        <end position="285"/>
    </location>
</feature>
<dbReference type="OrthoDB" id="9802815at2"/>
<name>A0A318Y9Q6_9FIRM</name>
<dbReference type="Pfam" id="PF00551">
    <property type="entry name" value="Formyl_trans_N"/>
    <property type="match status" value="1"/>
</dbReference>
<dbReference type="Gene3D" id="3.40.50.12230">
    <property type="match status" value="1"/>
</dbReference>
<keyword evidence="4" id="KW-1185">Reference proteome</keyword>
<evidence type="ECO:0000259" key="1">
    <source>
        <dbReference type="Pfam" id="PF00551"/>
    </source>
</evidence>
<keyword evidence="3" id="KW-0808">Transferase</keyword>
<dbReference type="AlphaFoldDB" id="A0A318Y9Q6"/>
<dbReference type="InterPro" id="IPR036477">
    <property type="entry name" value="Formyl_transf_N_sf"/>
</dbReference>
<dbReference type="GO" id="GO:0005829">
    <property type="term" value="C:cytosol"/>
    <property type="evidence" value="ECO:0007669"/>
    <property type="project" value="TreeGrafter"/>
</dbReference>
<dbReference type="InterPro" id="IPR005793">
    <property type="entry name" value="Formyl_trans_C"/>
</dbReference>
<protein>
    <submittedName>
        <fullName evidence="3">Methionyl-tRNA formyltransferase/UDP-4-amino-4-deoxy-L-arabinose formyltransferase/UDP-glucuronic acid dehydrogenase (UDP-4-keto-hexauronic acid decarboxylating)</fullName>
    </submittedName>
</protein>
<dbReference type="EMBL" id="QKMR01000004">
    <property type="protein sequence ID" value="PYG89123.1"/>
    <property type="molecule type" value="Genomic_DNA"/>
</dbReference>
<dbReference type="PANTHER" id="PTHR11138:SF5">
    <property type="entry name" value="METHIONYL-TRNA FORMYLTRANSFERASE, MITOCHONDRIAL"/>
    <property type="match status" value="1"/>
</dbReference>
<dbReference type="SUPFAM" id="SSF53328">
    <property type="entry name" value="Formyltransferase"/>
    <property type="match status" value="1"/>
</dbReference>
<dbReference type="InterPro" id="IPR011034">
    <property type="entry name" value="Formyl_transferase-like_C_sf"/>
</dbReference>